<name>A0AAD8NJJ6_TARER</name>
<proteinExistence type="predicted"/>
<keyword evidence="2" id="KW-1185">Reference proteome</keyword>
<organism evidence="1 2">
    <name type="scientific">Tagetes erecta</name>
    <name type="common">African marigold</name>
    <dbReference type="NCBI Taxonomy" id="13708"/>
    <lineage>
        <taxon>Eukaryota</taxon>
        <taxon>Viridiplantae</taxon>
        <taxon>Streptophyta</taxon>
        <taxon>Embryophyta</taxon>
        <taxon>Tracheophyta</taxon>
        <taxon>Spermatophyta</taxon>
        <taxon>Magnoliopsida</taxon>
        <taxon>eudicotyledons</taxon>
        <taxon>Gunneridae</taxon>
        <taxon>Pentapetalae</taxon>
        <taxon>asterids</taxon>
        <taxon>campanulids</taxon>
        <taxon>Asterales</taxon>
        <taxon>Asteraceae</taxon>
        <taxon>Asteroideae</taxon>
        <taxon>Heliantheae alliance</taxon>
        <taxon>Tageteae</taxon>
        <taxon>Tagetes</taxon>
    </lineage>
</organism>
<evidence type="ECO:0000313" key="2">
    <source>
        <dbReference type="Proteomes" id="UP001229421"/>
    </source>
</evidence>
<dbReference type="AlphaFoldDB" id="A0AAD8NJJ6"/>
<dbReference type="EMBL" id="JAUHHV010000010">
    <property type="protein sequence ID" value="KAK1411272.1"/>
    <property type="molecule type" value="Genomic_DNA"/>
</dbReference>
<dbReference type="Proteomes" id="UP001229421">
    <property type="component" value="Unassembled WGS sequence"/>
</dbReference>
<reference evidence="1" key="1">
    <citation type="journal article" date="2023" name="bioRxiv">
        <title>Improved chromosome-level genome assembly for marigold (Tagetes erecta).</title>
        <authorList>
            <person name="Jiang F."/>
            <person name="Yuan L."/>
            <person name="Wang S."/>
            <person name="Wang H."/>
            <person name="Xu D."/>
            <person name="Wang A."/>
            <person name="Fan W."/>
        </authorList>
    </citation>
    <scope>NUCLEOTIDE SEQUENCE</scope>
    <source>
        <strain evidence="1">WSJ</strain>
        <tissue evidence="1">Leaf</tissue>
    </source>
</reference>
<accession>A0AAD8NJJ6</accession>
<sequence>MVWYAAFTKLVHGSYSKFCHVFEGNAKNVMDKPLVKFVDHYSLSTSSAHVGVDVFLCNSSELDKVILLVLLPLSKHHPNRNAA</sequence>
<evidence type="ECO:0000313" key="1">
    <source>
        <dbReference type="EMBL" id="KAK1411272.1"/>
    </source>
</evidence>
<protein>
    <submittedName>
        <fullName evidence="1">Uncharacterized protein</fullName>
    </submittedName>
</protein>
<gene>
    <name evidence="1" type="ORF">QVD17_37819</name>
</gene>
<comment type="caution">
    <text evidence="1">The sequence shown here is derived from an EMBL/GenBank/DDBJ whole genome shotgun (WGS) entry which is preliminary data.</text>
</comment>